<feature type="transmembrane region" description="Helical" evidence="1">
    <location>
        <begin position="12"/>
        <end position="34"/>
    </location>
</feature>
<dbReference type="RefSeq" id="WP_220209843.1">
    <property type="nucleotide sequence ID" value="NZ_BNJK01000002.1"/>
</dbReference>
<protein>
    <recommendedName>
        <fullName evidence="4">DUF3592 domain-containing protein</fullName>
    </recommendedName>
</protein>
<dbReference type="EMBL" id="BNJK01000002">
    <property type="protein sequence ID" value="GHO99190.1"/>
    <property type="molecule type" value="Genomic_DNA"/>
</dbReference>
<dbReference type="Proteomes" id="UP000597444">
    <property type="component" value="Unassembled WGS sequence"/>
</dbReference>
<dbReference type="AlphaFoldDB" id="A0A8J3N858"/>
<keyword evidence="1" id="KW-1133">Transmembrane helix</keyword>
<keyword evidence="1" id="KW-0472">Membrane</keyword>
<feature type="transmembrane region" description="Helical" evidence="1">
    <location>
        <begin position="129"/>
        <end position="149"/>
    </location>
</feature>
<reference evidence="2" key="1">
    <citation type="submission" date="2020-10" db="EMBL/GenBank/DDBJ databases">
        <title>Taxonomic study of unclassified bacteria belonging to the class Ktedonobacteria.</title>
        <authorList>
            <person name="Yabe S."/>
            <person name="Wang C.M."/>
            <person name="Zheng Y."/>
            <person name="Sakai Y."/>
            <person name="Cavaletti L."/>
            <person name="Monciardini P."/>
            <person name="Donadio S."/>
        </authorList>
    </citation>
    <scope>NUCLEOTIDE SEQUENCE</scope>
    <source>
        <strain evidence="2">ID150040</strain>
    </source>
</reference>
<accession>A0A8J3N858</accession>
<evidence type="ECO:0000256" key="1">
    <source>
        <dbReference type="SAM" id="Phobius"/>
    </source>
</evidence>
<evidence type="ECO:0000313" key="3">
    <source>
        <dbReference type="Proteomes" id="UP000597444"/>
    </source>
</evidence>
<evidence type="ECO:0008006" key="4">
    <source>
        <dbReference type="Google" id="ProtNLM"/>
    </source>
</evidence>
<evidence type="ECO:0000313" key="2">
    <source>
        <dbReference type="EMBL" id="GHO99190.1"/>
    </source>
</evidence>
<name>A0A8J3N858_9CHLR</name>
<gene>
    <name evidence="2" type="ORF">KSF_092380</name>
</gene>
<organism evidence="2 3">
    <name type="scientific">Reticulibacter mediterranei</name>
    <dbReference type="NCBI Taxonomy" id="2778369"/>
    <lineage>
        <taxon>Bacteria</taxon>
        <taxon>Bacillati</taxon>
        <taxon>Chloroflexota</taxon>
        <taxon>Ktedonobacteria</taxon>
        <taxon>Ktedonobacterales</taxon>
        <taxon>Reticulibacteraceae</taxon>
        <taxon>Reticulibacter</taxon>
    </lineage>
</organism>
<sequence>MNHRFHDLLARLPHLAFLLPLAGLVVVCVIVFFLSPLHTLELLYSGVNTKGVVVSKISCDAGMEGSYVPGSMLRVSYTDQTSNSHLLLTACSSHRPSKIGSSIALRYLPTRPEVADLEENVALAINQSIGMFIFGLLLVVISLIFIYQYTADNLL</sequence>
<keyword evidence="1" id="KW-0812">Transmembrane</keyword>
<proteinExistence type="predicted"/>
<keyword evidence="3" id="KW-1185">Reference proteome</keyword>
<comment type="caution">
    <text evidence="2">The sequence shown here is derived from an EMBL/GenBank/DDBJ whole genome shotgun (WGS) entry which is preliminary data.</text>
</comment>